<dbReference type="Proteomes" id="UP000747399">
    <property type="component" value="Unassembled WGS sequence"/>
</dbReference>
<evidence type="ECO:0000256" key="3">
    <source>
        <dbReference type="ARBA" id="ARBA00023163"/>
    </source>
</evidence>
<evidence type="ECO:0000256" key="2">
    <source>
        <dbReference type="ARBA" id="ARBA00023125"/>
    </source>
</evidence>
<feature type="region of interest" description="Disordered" evidence="5">
    <location>
        <begin position="541"/>
        <end position="569"/>
    </location>
</feature>
<evidence type="ECO:0000256" key="1">
    <source>
        <dbReference type="ARBA" id="ARBA00023015"/>
    </source>
</evidence>
<proteinExistence type="predicted"/>
<accession>A0A8J4FEJ6</accession>
<dbReference type="AlphaFoldDB" id="A0A8J4FEJ6"/>
<feature type="compositionally biased region" description="Pro residues" evidence="5">
    <location>
        <begin position="307"/>
        <end position="333"/>
    </location>
</feature>
<dbReference type="Gene3D" id="2.40.330.10">
    <property type="entry name" value="DNA-binding pseudobarrel domain"/>
    <property type="match status" value="1"/>
</dbReference>
<keyword evidence="3" id="KW-0804">Transcription</keyword>
<organism evidence="6 7">
    <name type="scientific">Volvox africanus</name>
    <dbReference type="NCBI Taxonomy" id="51714"/>
    <lineage>
        <taxon>Eukaryota</taxon>
        <taxon>Viridiplantae</taxon>
        <taxon>Chlorophyta</taxon>
        <taxon>core chlorophytes</taxon>
        <taxon>Chlorophyceae</taxon>
        <taxon>CS clade</taxon>
        <taxon>Chlamydomonadales</taxon>
        <taxon>Volvocaceae</taxon>
        <taxon>Volvox</taxon>
    </lineage>
</organism>
<feature type="compositionally biased region" description="Polar residues" evidence="5">
    <location>
        <begin position="584"/>
        <end position="602"/>
    </location>
</feature>
<gene>
    <name evidence="6" type="ORF">Vafri_22013</name>
</gene>
<keyword evidence="1" id="KW-0805">Transcription regulation</keyword>
<dbReference type="GO" id="GO:0003677">
    <property type="term" value="F:DNA binding"/>
    <property type="evidence" value="ECO:0007669"/>
    <property type="project" value="UniProtKB-KW"/>
</dbReference>
<name>A0A8J4FEJ6_9CHLO</name>
<feature type="region of interest" description="Disordered" evidence="5">
    <location>
        <begin position="584"/>
        <end position="649"/>
    </location>
</feature>
<comment type="caution">
    <text evidence="6">The sequence shown here is derived from an EMBL/GenBank/DDBJ whole genome shotgun (WGS) entry which is preliminary data.</text>
</comment>
<reference evidence="6" key="1">
    <citation type="journal article" date="2021" name="Proc. Natl. Acad. Sci. U.S.A.">
        <title>Three genomes in the algal genus Volvox reveal the fate of a haploid sex-determining region after a transition to homothallism.</title>
        <authorList>
            <person name="Yamamoto K."/>
            <person name="Hamaji T."/>
            <person name="Kawai-Toyooka H."/>
            <person name="Matsuzaki R."/>
            <person name="Takahashi F."/>
            <person name="Nishimura Y."/>
            <person name="Kawachi M."/>
            <person name="Noguchi H."/>
            <person name="Minakuchi Y."/>
            <person name="Umen J.G."/>
            <person name="Toyoda A."/>
            <person name="Nozaki H."/>
        </authorList>
    </citation>
    <scope>NUCLEOTIDE SEQUENCE</scope>
    <source>
        <strain evidence="6">NIES-3780</strain>
    </source>
</reference>
<dbReference type="EMBL" id="BNCO01000130">
    <property type="protein sequence ID" value="GIL68818.1"/>
    <property type="molecule type" value="Genomic_DNA"/>
</dbReference>
<dbReference type="InterPro" id="IPR015300">
    <property type="entry name" value="DNA-bd_pseudobarrel_sf"/>
</dbReference>
<keyword evidence="7" id="KW-1185">Reference proteome</keyword>
<evidence type="ECO:0000313" key="7">
    <source>
        <dbReference type="Proteomes" id="UP000747399"/>
    </source>
</evidence>
<feature type="region of interest" description="Disordered" evidence="5">
    <location>
        <begin position="193"/>
        <end position="334"/>
    </location>
</feature>
<feature type="region of interest" description="Disordered" evidence="5">
    <location>
        <begin position="782"/>
        <end position="801"/>
    </location>
</feature>
<evidence type="ECO:0000256" key="5">
    <source>
        <dbReference type="SAM" id="MobiDB-lite"/>
    </source>
</evidence>
<evidence type="ECO:0000256" key="4">
    <source>
        <dbReference type="ARBA" id="ARBA00023242"/>
    </source>
</evidence>
<sequence>MSANPIRLVKRYLCVKKLTINDGFTNKSVKLPRAEARFFMGELRNRQAIPLVLLDEGGSCWELVCTCSGAQYSLSRIGAFCEAHGARPGCYFIFYADHEHIVRLAVRHQLPEDVQAALAAARAAIMAIRSPPQCAASPQQQRKARSAAATVSNSAVSLPQDSSLSVLDDPVVLDEMPPVATCHVAEGGLPAAPAVLVPPDPHRGKPLQDRSNLPEGQPFPDATANGAKPKMASGGKSGYSTAGVLGTAPRGSAADKENDGSALQDGPAGKGPSSVRASTLPVVSSGGLQAPAQGTGASRVPLQKQQLPPPPPPLPPSPLLSRSPPAPPSPPPATRLRMRFEARLRAQAGKLHPLSVCTGPESPLPVPPGYCGANTWPALAFHGAYPAEGPASYMSSHSGSLVPCPWGTTGPWGGYPAHGFRPDNPEVDPAGPCPPASGHRAVATCLHPTPSGALPPRQQQHHQGYVAADMLSSTPDPREPPGPCGDPRCPDLSCDELLEWDLGRRAAASGAAAGGWCKSWSFAAPVPPSFGCPYPDCYQVQTQPPPSPRPQLDARTANEAPTAASHPSANMGMLRHLLLLTGGQQPSLQYGTSGPPDNTDYSGQEPHAPYSGVRQRQQRRDADLPVVPLSPEQLPNRRNQPELPSPRSGGGLFPFACSANSALRQLLSMSGAWDFSALSGAAGQLGGTTAHSPYDAGRPTASHSPRVVAADPSFQHQHQRAANVFEGGPPRLPPFAHDKVRGANIMDVDYHRGAWGEQQVGLEESLGARPKTSLSIGRELERDIPGLPDQSPRCKRQRHDTPRQLLARKVLTAHDLLSDRVALSVAPAACALLLREAGLVRGDRVAVDGPRADPRTTCRPRWGARNSGDPGGLAATACAHELCTQGMELLGRFPTVPVDVLVESGARYAGLLVLSGPLGSVSPREWELQGLRPHLIRRQAGVGDVLTLGVDEPAQQADSCLRLVARLQQCRAV</sequence>
<keyword evidence="4" id="KW-0539">Nucleus</keyword>
<evidence type="ECO:0000313" key="6">
    <source>
        <dbReference type="EMBL" id="GIL68818.1"/>
    </source>
</evidence>
<keyword evidence="2" id="KW-0238">DNA-binding</keyword>
<protein>
    <submittedName>
        <fullName evidence="6">Uncharacterized protein</fullName>
    </submittedName>
</protein>